<reference evidence="8" key="1">
    <citation type="journal article" date="2014" name="Int. J. Syst. Evol. Microbiol.">
        <title>Complete genome sequence of Corynebacterium casei LMG S-19264T (=DSM 44701T), isolated from a smear-ripened cheese.</title>
        <authorList>
            <consortium name="US DOE Joint Genome Institute (JGI-PGF)"/>
            <person name="Walter F."/>
            <person name="Albersmeier A."/>
            <person name="Kalinowski J."/>
            <person name="Ruckert C."/>
        </authorList>
    </citation>
    <scope>NUCLEOTIDE SEQUENCE</scope>
    <source>
        <strain evidence="8">CGMCC 1.12777</strain>
    </source>
</reference>
<organism evidence="8 9">
    <name type="scientific">Pullulanibacillus pueri</name>
    <dbReference type="NCBI Taxonomy" id="1437324"/>
    <lineage>
        <taxon>Bacteria</taxon>
        <taxon>Bacillati</taxon>
        <taxon>Bacillota</taxon>
        <taxon>Bacilli</taxon>
        <taxon>Bacillales</taxon>
        <taxon>Sporolactobacillaceae</taxon>
        <taxon>Pullulanibacillus</taxon>
    </lineage>
</organism>
<dbReference type="InterPro" id="IPR007627">
    <property type="entry name" value="RNA_pol_sigma70_r2"/>
</dbReference>
<evidence type="ECO:0000256" key="4">
    <source>
        <dbReference type="ARBA" id="ARBA00023163"/>
    </source>
</evidence>
<comment type="function">
    <text evidence="5">Sigma factors are initiation factors that promote the attachment of RNA polymerase to specific initiation sites and are then released.</text>
</comment>
<keyword evidence="2 5" id="KW-0731">Sigma factor</keyword>
<dbReference type="InterPro" id="IPR007630">
    <property type="entry name" value="RNA_pol_sigma70_r4"/>
</dbReference>
<evidence type="ECO:0000256" key="1">
    <source>
        <dbReference type="ARBA" id="ARBA00023015"/>
    </source>
</evidence>
<reference evidence="8" key="2">
    <citation type="submission" date="2020-09" db="EMBL/GenBank/DDBJ databases">
        <authorList>
            <person name="Sun Q."/>
            <person name="Zhou Y."/>
        </authorList>
    </citation>
    <scope>NUCLEOTIDE SEQUENCE</scope>
    <source>
        <strain evidence="8">CGMCC 1.12777</strain>
    </source>
</reference>
<evidence type="ECO:0000259" key="7">
    <source>
        <dbReference type="PROSITE" id="PS00716"/>
    </source>
</evidence>
<evidence type="ECO:0000256" key="2">
    <source>
        <dbReference type="ARBA" id="ARBA00023082"/>
    </source>
</evidence>
<dbReference type="AlphaFoldDB" id="A0A8J3EQD7"/>
<dbReference type="GO" id="GO:0006352">
    <property type="term" value="P:DNA-templated transcription initiation"/>
    <property type="evidence" value="ECO:0007669"/>
    <property type="project" value="InterPro"/>
</dbReference>
<dbReference type="SUPFAM" id="SSF88659">
    <property type="entry name" value="Sigma3 and sigma4 domains of RNA polymerase sigma factors"/>
    <property type="match status" value="2"/>
</dbReference>
<dbReference type="CDD" id="cd06171">
    <property type="entry name" value="Sigma70_r4"/>
    <property type="match status" value="1"/>
</dbReference>
<dbReference type="InterPro" id="IPR036388">
    <property type="entry name" value="WH-like_DNA-bd_sf"/>
</dbReference>
<dbReference type="PANTHER" id="PTHR30385:SF4">
    <property type="entry name" value="RNA POLYMERASE SIGMA-E FACTOR"/>
    <property type="match status" value="1"/>
</dbReference>
<evidence type="ECO:0000313" key="8">
    <source>
        <dbReference type="EMBL" id="GGH87604.1"/>
    </source>
</evidence>
<accession>A0A8J3EQD7</accession>
<dbReference type="NCBIfam" id="TIGR02980">
    <property type="entry name" value="SigBFG"/>
    <property type="match status" value="1"/>
</dbReference>
<evidence type="ECO:0000313" key="9">
    <source>
        <dbReference type="Proteomes" id="UP000656813"/>
    </source>
</evidence>
<dbReference type="InterPro" id="IPR014284">
    <property type="entry name" value="RNA_pol_sigma-70_dom"/>
</dbReference>
<protein>
    <recommendedName>
        <fullName evidence="5">RNA polymerase sigma factor</fullName>
    </recommendedName>
</protein>
<dbReference type="PANTHER" id="PTHR30385">
    <property type="entry name" value="SIGMA FACTOR F FLAGELLAR"/>
    <property type="match status" value="1"/>
</dbReference>
<dbReference type="EMBL" id="BMFV01000041">
    <property type="protein sequence ID" value="GGH87604.1"/>
    <property type="molecule type" value="Genomic_DNA"/>
</dbReference>
<gene>
    <name evidence="8" type="primary">sigB</name>
    <name evidence="8" type="ORF">GCM10007096_38000</name>
</gene>
<dbReference type="RefSeq" id="WP_188498959.1">
    <property type="nucleotide sequence ID" value="NZ_BMFV01000041.1"/>
</dbReference>
<dbReference type="NCBIfam" id="TIGR02937">
    <property type="entry name" value="sigma70-ECF"/>
    <property type="match status" value="1"/>
</dbReference>
<dbReference type="Pfam" id="PF04539">
    <property type="entry name" value="Sigma70_r3"/>
    <property type="match status" value="1"/>
</dbReference>
<keyword evidence="9" id="KW-1185">Reference proteome</keyword>
<dbReference type="InterPro" id="IPR013325">
    <property type="entry name" value="RNA_pol_sigma_r2"/>
</dbReference>
<feature type="domain" description="RNA polymerase sigma-70" evidence="6">
    <location>
        <begin position="61"/>
        <end position="74"/>
    </location>
</feature>
<dbReference type="InterPro" id="IPR000943">
    <property type="entry name" value="RNA_pol_sigma70"/>
</dbReference>
<feature type="domain" description="RNA polymerase sigma-70" evidence="7">
    <location>
        <begin position="226"/>
        <end position="252"/>
    </location>
</feature>
<dbReference type="PRINTS" id="PR00046">
    <property type="entry name" value="SIGMA70FCT"/>
</dbReference>
<dbReference type="SUPFAM" id="SSF88946">
    <property type="entry name" value="Sigma2 domain of RNA polymerase sigma factors"/>
    <property type="match status" value="1"/>
</dbReference>
<dbReference type="InterPro" id="IPR013324">
    <property type="entry name" value="RNA_pol_sigma_r3/r4-like"/>
</dbReference>
<dbReference type="Gene3D" id="1.20.120.1810">
    <property type="match status" value="1"/>
</dbReference>
<dbReference type="InterPro" id="IPR014322">
    <property type="entry name" value="RNA_pol_sigma-B/F/G"/>
</dbReference>
<dbReference type="InterPro" id="IPR014288">
    <property type="entry name" value="RNA_pol_sigma-B"/>
</dbReference>
<dbReference type="PROSITE" id="PS00715">
    <property type="entry name" value="SIGMA70_1"/>
    <property type="match status" value="1"/>
</dbReference>
<dbReference type="Pfam" id="PF04542">
    <property type="entry name" value="Sigma70_r2"/>
    <property type="match status" value="1"/>
</dbReference>
<dbReference type="Gene3D" id="1.10.10.10">
    <property type="entry name" value="Winged helix-like DNA-binding domain superfamily/Winged helix DNA-binding domain"/>
    <property type="match status" value="2"/>
</dbReference>
<evidence type="ECO:0000259" key="6">
    <source>
        <dbReference type="PROSITE" id="PS00715"/>
    </source>
</evidence>
<dbReference type="Pfam" id="PF04545">
    <property type="entry name" value="Sigma70_r4"/>
    <property type="match status" value="1"/>
</dbReference>
<dbReference type="GO" id="GO:0016987">
    <property type="term" value="F:sigma factor activity"/>
    <property type="evidence" value="ECO:0007669"/>
    <property type="project" value="UniProtKB-KW"/>
</dbReference>
<evidence type="ECO:0000256" key="3">
    <source>
        <dbReference type="ARBA" id="ARBA00023125"/>
    </source>
</evidence>
<keyword evidence="3 5" id="KW-0238">DNA-binding</keyword>
<keyword evidence="1 5" id="KW-0805">Transcription regulation</keyword>
<name>A0A8J3EQD7_9BACL</name>
<dbReference type="Proteomes" id="UP000656813">
    <property type="component" value="Unassembled WGS sequence"/>
</dbReference>
<dbReference type="PROSITE" id="PS00716">
    <property type="entry name" value="SIGMA70_2"/>
    <property type="match status" value="1"/>
</dbReference>
<proteinExistence type="inferred from homology"/>
<comment type="caution">
    <text evidence="8">The sequence shown here is derived from an EMBL/GenBank/DDBJ whole genome shotgun (WGS) entry which is preliminary data.</text>
</comment>
<sequence>MMTGSTNHSTDRSGDDAIQLIRELQDDPENEALKSELVINYTPLVHSLARKFSRDRGLQEDLIQVGMIGLLAALRRFDPDQGNSFESFAIPTIVGEIKRYIRDKTWSVHVPRRIKELGPKIKRAVDELTNRLGHSPTVEEIARHIHADEEDVLETMELGRSYKAASVDSRIEADAEGGTVTLLDLIGTPEAGYEQINEKLLMEKIFGVLTEREKKILIYTYFENLSQKETGERLDISQMHVSRLQRRALKKLREALKADETEVIK</sequence>
<comment type="similarity">
    <text evidence="5">Belongs to the sigma-70 factor family.</text>
</comment>
<evidence type="ECO:0000256" key="5">
    <source>
        <dbReference type="RuleBase" id="RU362124"/>
    </source>
</evidence>
<dbReference type="InterPro" id="IPR007624">
    <property type="entry name" value="RNA_pol_sigma70_r3"/>
</dbReference>
<dbReference type="NCBIfam" id="TIGR02941">
    <property type="entry name" value="Sigma_B"/>
    <property type="match status" value="1"/>
</dbReference>
<keyword evidence="4 5" id="KW-0804">Transcription</keyword>
<dbReference type="GO" id="GO:0003677">
    <property type="term" value="F:DNA binding"/>
    <property type="evidence" value="ECO:0007669"/>
    <property type="project" value="UniProtKB-KW"/>
</dbReference>